<feature type="region of interest" description="Disordered" evidence="1">
    <location>
        <begin position="123"/>
        <end position="143"/>
    </location>
</feature>
<proteinExistence type="predicted"/>
<evidence type="ECO:0000256" key="1">
    <source>
        <dbReference type="SAM" id="MobiDB-lite"/>
    </source>
</evidence>
<comment type="caution">
    <text evidence="2">The sequence shown here is derived from an EMBL/GenBank/DDBJ whole genome shotgun (WGS) entry which is preliminary data.</text>
</comment>
<dbReference type="RefSeq" id="WP_249832007.1">
    <property type="nucleotide sequence ID" value="NZ_JAMGBE010000003.1"/>
</dbReference>
<feature type="compositionally biased region" description="Basic and acidic residues" evidence="1">
    <location>
        <begin position="123"/>
        <end position="141"/>
    </location>
</feature>
<sequence>MQGDDKPVTDAEIEREIRQGRRFTPEEALGRMAGPGAMKGASAVSPQQQAENEISTWLGSNLVDPSGALKVVLCRHLNGSRLLLQHLDRPLTAISTFCGQVLASDNRLSEIVGEADIEWGRSMDERPHFEREGAPPDRDDPYTLESVRRSLSAILERCPS</sequence>
<name>A0ABT0S410_9SPHN</name>
<gene>
    <name evidence="2" type="ORF">LZ538_10755</name>
</gene>
<feature type="region of interest" description="Disordered" evidence="1">
    <location>
        <begin position="1"/>
        <end position="48"/>
    </location>
</feature>
<dbReference type="Proteomes" id="UP001165342">
    <property type="component" value="Unassembled WGS sequence"/>
</dbReference>
<feature type="compositionally biased region" description="Basic and acidic residues" evidence="1">
    <location>
        <begin position="1"/>
        <end position="29"/>
    </location>
</feature>
<dbReference type="EMBL" id="JAMGBE010000003">
    <property type="protein sequence ID" value="MCL6730527.1"/>
    <property type="molecule type" value="Genomic_DNA"/>
</dbReference>
<keyword evidence="3" id="KW-1185">Reference proteome</keyword>
<reference evidence="2" key="1">
    <citation type="submission" date="2022-05" db="EMBL/GenBank/DDBJ databases">
        <authorList>
            <person name="Jo J.-H."/>
            <person name="Im W.-T."/>
        </authorList>
    </citation>
    <scope>NUCLEOTIDE SEQUENCE</scope>
    <source>
        <strain evidence="2">SE220</strain>
    </source>
</reference>
<evidence type="ECO:0000313" key="2">
    <source>
        <dbReference type="EMBL" id="MCL6730527.1"/>
    </source>
</evidence>
<accession>A0ABT0S410</accession>
<protein>
    <submittedName>
        <fullName evidence="2">Uncharacterized protein</fullName>
    </submittedName>
</protein>
<organism evidence="2 3">
    <name type="scientific">Sphingomonas hankyongi</name>
    <dbReference type="NCBI Taxonomy" id="2908209"/>
    <lineage>
        <taxon>Bacteria</taxon>
        <taxon>Pseudomonadati</taxon>
        <taxon>Pseudomonadota</taxon>
        <taxon>Alphaproteobacteria</taxon>
        <taxon>Sphingomonadales</taxon>
        <taxon>Sphingomonadaceae</taxon>
        <taxon>Sphingomonas</taxon>
    </lineage>
</organism>
<evidence type="ECO:0000313" key="3">
    <source>
        <dbReference type="Proteomes" id="UP001165342"/>
    </source>
</evidence>